<organism evidence="1 2">
    <name type="scientific">Streptomyces phage Wofford</name>
    <dbReference type="NCBI Taxonomy" id="2283267"/>
    <lineage>
        <taxon>Viruses</taxon>
        <taxon>Duplodnaviria</taxon>
        <taxon>Heunggongvirae</taxon>
        <taxon>Uroviricota</taxon>
        <taxon>Caudoviricetes</taxon>
        <taxon>Stanwilliamsviridae</taxon>
        <taxon>Boydwoodruffvirinae</taxon>
        <taxon>Karimacvirus</taxon>
        <taxon>Karimacvirus wofford</taxon>
        <taxon>Streptomyces virus Wofford</taxon>
    </lineage>
</organism>
<dbReference type="EMBL" id="MH576968">
    <property type="protein sequence ID" value="AXH67390.1"/>
    <property type="molecule type" value="Genomic_DNA"/>
</dbReference>
<dbReference type="RefSeq" id="YP_009839899.1">
    <property type="nucleotide sequence ID" value="NC_048722.1"/>
</dbReference>
<evidence type="ECO:0000313" key="2">
    <source>
        <dbReference type="Proteomes" id="UP000260216"/>
    </source>
</evidence>
<name>A0A345MA69_9CAUD</name>
<keyword evidence="2" id="KW-1185">Reference proteome</keyword>
<protein>
    <submittedName>
        <fullName evidence="1">Uncharacterized protein</fullName>
    </submittedName>
</protein>
<accession>A0A345MA69</accession>
<evidence type="ECO:0000313" key="1">
    <source>
        <dbReference type="EMBL" id="AXH67390.1"/>
    </source>
</evidence>
<sequence length="75" mass="8257">MKIGIEVRTINKTSYYSDLLDMSGKTEEEIATIISDIESILDGVASDSGLTILMDGRRYAFPPSAIEYATTYEAD</sequence>
<dbReference type="Proteomes" id="UP000260216">
    <property type="component" value="Segment"/>
</dbReference>
<proteinExistence type="predicted"/>
<dbReference type="GeneID" id="55609664"/>
<reference evidence="1 2" key="1">
    <citation type="submission" date="2018-07" db="EMBL/GenBank/DDBJ databases">
        <authorList>
            <person name="Wofford K.M."/>
            <person name="Typhair T.J."/>
            <person name="Gonzales M.A."/>
            <person name="Castillo J.C."/>
            <person name="Smith B.R."/>
            <person name="Klug H.M."/>
            <person name="Hughes L.E."/>
            <person name="Garlena R.A."/>
            <person name="Russell D.A."/>
            <person name="Pope W.H."/>
            <person name="Jacobs-Sera D."/>
            <person name="Hatfull G.F."/>
        </authorList>
    </citation>
    <scope>NUCLEOTIDE SEQUENCE [LARGE SCALE GENOMIC DNA]</scope>
</reference>
<gene>
    <name evidence="1" type="primary">256</name>
    <name evidence="1" type="ORF">SEA_WOFFORD_256</name>
</gene>
<dbReference type="KEGG" id="vg:55609664"/>